<reference evidence="1 2" key="1">
    <citation type="submission" date="2024-05" db="EMBL/GenBank/DDBJ databases">
        <authorList>
            <person name="Wallberg A."/>
        </authorList>
    </citation>
    <scope>NUCLEOTIDE SEQUENCE [LARGE SCALE GENOMIC DNA]</scope>
</reference>
<accession>A0AAV2Q5Z4</accession>
<keyword evidence="2" id="KW-1185">Reference proteome</keyword>
<dbReference type="EMBL" id="CAXKWB010003261">
    <property type="protein sequence ID" value="CAL4068763.1"/>
    <property type="molecule type" value="Genomic_DNA"/>
</dbReference>
<dbReference type="Proteomes" id="UP001497623">
    <property type="component" value="Unassembled WGS sequence"/>
</dbReference>
<gene>
    <name evidence="1" type="ORF">MNOR_LOCUS7425</name>
</gene>
<dbReference type="AlphaFoldDB" id="A0AAV2Q5Z4"/>
<name>A0AAV2Q5Z4_MEGNR</name>
<organism evidence="1 2">
    <name type="scientific">Meganyctiphanes norvegica</name>
    <name type="common">Northern krill</name>
    <name type="synonym">Thysanopoda norvegica</name>
    <dbReference type="NCBI Taxonomy" id="48144"/>
    <lineage>
        <taxon>Eukaryota</taxon>
        <taxon>Metazoa</taxon>
        <taxon>Ecdysozoa</taxon>
        <taxon>Arthropoda</taxon>
        <taxon>Crustacea</taxon>
        <taxon>Multicrustacea</taxon>
        <taxon>Malacostraca</taxon>
        <taxon>Eumalacostraca</taxon>
        <taxon>Eucarida</taxon>
        <taxon>Euphausiacea</taxon>
        <taxon>Euphausiidae</taxon>
        <taxon>Meganyctiphanes</taxon>
    </lineage>
</organism>
<protein>
    <submittedName>
        <fullName evidence="1">Uncharacterized protein</fullName>
    </submittedName>
</protein>
<feature type="non-terminal residue" evidence="1">
    <location>
        <position position="145"/>
    </location>
</feature>
<evidence type="ECO:0000313" key="2">
    <source>
        <dbReference type="Proteomes" id="UP001497623"/>
    </source>
</evidence>
<proteinExistence type="predicted"/>
<sequence>IVRLTPAEENMVLFVTGLLGQNVGNLIPFITHSDANTPPVLEALRACGIDTKEHLVFNNVCLNTTIKGINELYEMYWQDGLRNIQKGIDAIMKLQPITLLANPLKEPSTDRKNKLPHDEGFPFVSMKDEEEILSSAEEIIRNIYD</sequence>
<feature type="non-terminal residue" evidence="1">
    <location>
        <position position="1"/>
    </location>
</feature>
<evidence type="ECO:0000313" key="1">
    <source>
        <dbReference type="EMBL" id="CAL4068763.1"/>
    </source>
</evidence>
<comment type="caution">
    <text evidence="1">The sequence shown here is derived from an EMBL/GenBank/DDBJ whole genome shotgun (WGS) entry which is preliminary data.</text>
</comment>